<gene>
    <name evidence="1" type="ORF">SAMN04488004_10222</name>
</gene>
<name>A0A1I4C8S0_9RHOB</name>
<keyword evidence="2" id="KW-1185">Reference proteome</keyword>
<proteinExistence type="predicted"/>
<accession>A0A1I4C8S0</accession>
<dbReference type="STRING" id="195913.SAMN04488004_10222"/>
<reference evidence="1 2" key="1">
    <citation type="submission" date="2016-10" db="EMBL/GenBank/DDBJ databases">
        <authorList>
            <person name="de Groot N.N."/>
        </authorList>
    </citation>
    <scope>NUCLEOTIDE SEQUENCE [LARGE SCALE GENOMIC DNA]</scope>
    <source>
        <strain evidence="1 2">DSM 16199</strain>
    </source>
</reference>
<evidence type="ECO:0000313" key="1">
    <source>
        <dbReference type="EMBL" id="SFK77512.1"/>
    </source>
</evidence>
<protein>
    <submittedName>
        <fullName evidence="1">Uncharacterized protein</fullName>
    </submittedName>
</protein>
<sequence>MKVFLLSCVAAVVVMVGSHFILRDAVPLSSQEAYTVGSSVRVGDADSVTTKID</sequence>
<evidence type="ECO:0000313" key="2">
    <source>
        <dbReference type="Proteomes" id="UP000199550"/>
    </source>
</evidence>
<dbReference type="Proteomes" id="UP000199550">
    <property type="component" value="Unassembled WGS sequence"/>
</dbReference>
<dbReference type="GeneID" id="97890903"/>
<dbReference type="RefSeq" id="WP_175499119.1">
    <property type="nucleotide sequence ID" value="NZ_CAXIDI010000002.1"/>
</dbReference>
<organism evidence="1 2">
    <name type="scientific">Loktanella salsilacus</name>
    <dbReference type="NCBI Taxonomy" id="195913"/>
    <lineage>
        <taxon>Bacteria</taxon>
        <taxon>Pseudomonadati</taxon>
        <taxon>Pseudomonadota</taxon>
        <taxon>Alphaproteobacteria</taxon>
        <taxon>Rhodobacterales</taxon>
        <taxon>Roseobacteraceae</taxon>
        <taxon>Loktanella</taxon>
    </lineage>
</organism>
<dbReference type="AlphaFoldDB" id="A0A1I4C8S0"/>
<dbReference type="EMBL" id="FOTF01000002">
    <property type="protein sequence ID" value="SFK77512.1"/>
    <property type="molecule type" value="Genomic_DNA"/>
</dbReference>